<organism evidence="2 3">
    <name type="scientific">Mesorhizobium helmanticense</name>
    <dbReference type="NCBI Taxonomy" id="1776423"/>
    <lineage>
        <taxon>Bacteria</taxon>
        <taxon>Pseudomonadati</taxon>
        <taxon>Pseudomonadota</taxon>
        <taxon>Alphaproteobacteria</taxon>
        <taxon>Hyphomicrobiales</taxon>
        <taxon>Phyllobacteriaceae</taxon>
        <taxon>Mesorhizobium</taxon>
    </lineage>
</organism>
<evidence type="ECO:0000256" key="1">
    <source>
        <dbReference type="SAM" id="Coils"/>
    </source>
</evidence>
<dbReference type="AlphaFoldDB" id="A0A2T4IP48"/>
<sequence length="193" mass="21031">MKILRLPSTMAKPEQHSDRAALKRTSLDAKIEALKAQRAALMKRILLLESRGMAQPGSAALATVRARELLTGEKAPGAAEPDLLSARQELAALDIALSLAAQQQQAEQIENFTAEFTRRRREWDQLNVERVKALVALRDLNARADEFLKTFAGVSALGPLANINLGRPFLGEAKTFIEQAVKSGIVTPGEVQP</sequence>
<reference evidence="2 3" key="1">
    <citation type="submission" date="2018-03" db="EMBL/GenBank/DDBJ databases">
        <title>Genome sequence of the symbiotic type strain Mesorhizobium helmanticense CSLC115NT isolated from Lotus corniculatus nodules.</title>
        <authorList>
            <person name="Sannazzaro A.I."/>
            <person name="Torres Tejerizo G.A."/>
            <person name="Dip D."/>
            <person name="Caballero M."/>
            <person name="Pistorio M."/>
            <person name="Estrella M.J."/>
        </authorList>
    </citation>
    <scope>NUCLEOTIDE SEQUENCE [LARGE SCALE GENOMIC DNA]</scope>
    <source>
        <strain evidence="2 3">CSLC115N</strain>
    </source>
</reference>
<proteinExistence type="predicted"/>
<dbReference type="Proteomes" id="UP000240259">
    <property type="component" value="Unassembled WGS sequence"/>
</dbReference>
<protein>
    <submittedName>
        <fullName evidence="2">Uncharacterized protein</fullName>
    </submittedName>
</protein>
<keyword evidence="3" id="KW-1185">Reference proteome</keyword>
<feature type="coiled-coil region" evidence="1">
    <location>
        <begin position="24"/>
        <end position="51"/>
    </location>
</feature>
<name>A0A2T4IP48_9HYPH</name>
<evidence type="ECO:0000313" key="3">
    <source>
        <dbReference type="Proteomes" id="UP000240259"/>
    </source>
</evidence>
<evidence type="ECO:0000313" key="2">
    <source>
        <dbReference type="EMBL" id="PTE07398.1"/>
    </source>
</evidence>
<accession>A0A2T4IP48</accession>
<comment type="caution">
    <text evidence="2">The sequence shown here is derived from an EMBL/GenBank/DDBJ whole genome shotgun (WGS) entry which is preliminary data.</text>
</comment>
<keyword evidence="1" id="KW-0175">Coiled coil</keyword>
<gene>
    <name evidence="2" type="ORF">C9427_27245</name>
</gene>
<dbReference type="EMBL" id="PZJX01000050">
    <property type="protein sequence ID" value="PTE07398.1"/>
    <property type="molecule type" value="Genomic_DNA"/>
</dbReference>